<proteinExistence type="predicted"/>
<protein>
    <submittedName>
        <fullName evidence="2">Uncharacterized protein</fullName>
    </submittedName>
</protein>
<sequence length="140" mass="14407">MASSSSSSSTSDNATLLLKFAPFLCSSSFLRAKCYVLTGVGGLVGFSFFQGSISTESLNLEGSTRVRPRDERTTGGLVTGGGCAASGGASGASLHRSPKAAYRMLEAGTSPSISTGMNLSPLRLFLGRGSPPPRPRLRCP</sequence>
<feature type="region of interest" description="Disordered" evidence="1">
    <location>
        <begin position="62"/>
        <end position="92"/>
    </location>
</feature>
<organism evidence="2">
    <name type="scientific">Zea mays</name>
    <name type="common">Maize</name>
    <dbReference type="NCBI Taxonomy" id="4577"/>
    <lineage>
        <taxon>Eukaryota</taxon>
        <taxon>Viridiplantae</taxon>
        <taxon>Streptophyta</taxon>
        <taxon>Embryophyta</taxon>
        <taxon>Tracheophyta</taxon>
        <taxon>Spermatophyta</taxon>
        <taxon>Magnoliopsida</taxon>
        <taxon>Liliopsida</taxon>
        <taxon>Poales</taxon>
        <taxon>Poaceae</taxon>
        <taxon>PACMAD clade</taxon>
        <taxon>Panicoideae</taxon>
        <taxon>Andropogonodae</taxon>
        <taxon>Andropogoneae</taxon>
        <taxon>Tripsacinae</taxon>
        <taxon>Zea</taxon>
    </lineage>
</organism>
<reference evidence="2" key="1">
    <citation type="journal article" date="2018" name="Nat. Genet.">
        <title>Extensive intraspecific gene order and gene structural variations between Mo17 and other maize genomes.</title>
        <authorList>
            <person name="Sun S."/>
            <person name="Zhou Y."/>
            <person name="Chen J."/>
            <person name="Shi J."/>
            <person name="Zhao H."/>
            <person name="Zhao H."/>
            <person name="Song W."/>
            <person name="Zhang M."/>
            <person name="Cui Y."/>
            <person name="Dong X."/>
            <person name="Liu H."/>
            <person name="Ma X."/>
            <person name="Jiao Y."/>
            <person name="Wang B."/>
            <person name="Wei X."/>
            <person name="Stein J.C."/>
            <person name="Glaubitz J.C."/>
            <person name="Lu F."/>
            <person name="Yu G."/>
            <person name="Liang C."/>
            <person name="Fengler K."/>
            <person name="Li B."/>
            <person name="Rafalski A."/>
            <person name="Schnable P.S."/>
            <person name="Ware D.H."/>
            <person name="Buckler E.S."/>
            <person name="Lai J."/>
        </authorList>
    </citation>
    <scope>NUCLEOTIDE SEQUENCE [LARGE SCALE GENOMIC DNA]</scope>
    <source>
        <tissue evidence="2">Seedling</tissue>
    </source>
</reference>
<accession>A0A3L6G3S7</accession>
<gene>
    <name evidence="2" type="ORF">Zm00014a_040116</name>
</gene>
<dbReference type="AlphaFoldDB" id="A0A3L6G3S7"/>
<comment type="caution">
    <text evidence="2">The sequence shown here is derived from an EMBL/GenBank/DDBJ whole genome shotgun (WGS) entry which is preliminary data.</text>
</comment>
<feature type="compositionally biased region" description="Gly residues" evidence="1">
    <location>
        <begin position="77"/>
        <end position="90"/>
    </location>
</feature>
<dbReference type="Proteomes" id="UP000251960">
    <property type="component" value="Chromosome 2"/>
</dbReference>
<evidence type="ECO:0000256" key="1">
    <source>
        <dbReference type="SAM" id="MobiDB-lite"/>
    </source>
</evidence>
<dbReference type="EMBL" id="NCVQ01000003">
    <property type="protein sequence ID" value="PWZ41676.1"/>
    <property type="molecule type" value="Genomic_DNA"/>
</dbReference>
<name>A0A3L6G3S7_MAIZE</name>
<evidence type="ECO:0000313" key="2">
    <source>
        <dbReference type="EMBL" id="PWZ41676.1"/>
    </source>
</evidence>